<dbReference type="EMBL" id="CP025791">
    <property type="protein sequence ID" value="AUP77897.1"/>
    <property type="molecule type" value="Genomic_DNA"/>
</dbReference>
<evidence type="ECO:0000256" key="5">
    <source>
        <dbReference type="ARBA" id="ARBA00022801"/>
    </source>
</evidence>
<dbReference type="PROSITE" id="PS51257">
    <property type="entry name" value="PROKAR_LIPOPROTEIN"/>
    <property type="match status" value="1"/>
</dbReference>
<evidence type="ECO:0000256" key="7">
    <source>
        <dbReference type="ARBA" id="ARBA00023295"/>
    </source>
</evidence>
<dbReference type="Gene3D" id="2.60.40.10">
    <property type="entry name" value="Immunoglobulins"/>
    <property type="match status" value="1"/>
</dbReference>
<dbReference type="PROSITE" id="PS51760">
    <property type="entry name" value="GH10_2"/>
    <property type="match status" value="1"/>
</dbReference>
<keyword evidence="6 9" id="KW-0119">Carbohydrate metabolism</keyword>
<dbReference type="InterPro" id="IPR044846">
    <property type="entry name" value="GH10"/>
</dbReference>
<proteinExistence type="inferred from homology"/>
<dbReference type="RefSeq" id="WP_102754556.1">
    <property type="nucleotide sequence ID" value="NZ_CP025791.1"/>
</dbReference>
<keyword evidence="5 9" id="KW-0378">Hydrolase</keyword>
<dbReference type="GO" id="GO:0045493">
    <property type="term" value="P:xylan catabolic process"/>
    <property type="evidence" value="ECO:0007669"/>
    <property type="project" value="UniProtKB-KW"/>
</dbReference>
<dbReference type="Pfam" id="PF00331">
    <property type="entry name" value="Glyco_hydro_10"/>
    <property type="match status" value="1"/>
</dbReference>
<dbReference type="SUPFAM" id="SSF51445">
    <property type="entry name" value="(Trans)glycosidases"/>
    <property type="match status" value="1"/>
</dbReference>
<dbReference type="PANTHER" id="PTHR31490:SF88">
    <property type="entry name" value="BETA-XYLANASE"/>
    <property type="match status" value="1"/>
</dbReference>
<evidence type="ECO:0000256" key="1">
    <source>
        <dbReference type="ARBA" id="ARBA00000681"/>
    </source>
</evidence>
<evidence type="ECO:0000313" key="12">
    <source>
        <dbReference type="EMBL" id="AUP77897.1"/>
    </source>
</evidence>
<dbReference type="Gene3D" id="3.20.20.80">
    <property type="entry name" value="Glycosidases"/>
    <property type="match status" value="1"/>
</dbReference>
<comment type="similarity">
    <text evidence="2 9">Belongs to the glycosyl hydrolase 10 (cellulase F) family.</text>
</comment>
<dbReference type="AlphaFoldDB" id="A0A2K9PMT5"/>
<accession>A0A2K9PMT5</accession>
<feature type="chain" id="PRO_5014934134" description="Beta-xylanase" evidence="10">
    <location>
        <begin position="26"/>
        <end position="455"/>
    </location>
</feature>
<dbReference type="PANTHER" id="PTHR31490">
    <property type="entry name" value="GLYCOSYL HYDROLASE"/>
    <property type="match status" value="1"/>
</dbReference>
<dbReference type="InterPro" id="IPR001000">
    <property type="entry name" value="GH10_dom"/>
</dbReference>
<evidence type="ECO:0000256" key="2">
    <source>
        <dbReference type="ARBA" id="ARBA00007495"/>
    </source>
</evidence>
<evidence type="ECO:0000259" key="11">
    <source>
        <dbReference type="PROSITE" id="PS51760"/>
    </source>
</evidence>
<dbReference type="GO" id="GO:0031176">
    <property type="term" value="F:endo-1,4-beta-xylanase activity"/>
    <property type="evidence" value="ECO:0007669"/>
    <property type="project" value="UniProtKB-EC"/>
</dbReference>
<comment type="catalytic activity">
    <reaction evidence="1 9">
        <text>Endohydrolysis of (1-&gt;4)-beta-D-xylosidic linkages in xylans.</text>
        <dbReference type="EC" id="3.2.1.8"/>
    </reaction>
</comment>
<dbReference type="InterPro" id="IPR035986">
    <property type="entry name" value="PKD_dom_sf"/>
</dbReference>
<name>A0A2K9PMT5_9FLAO</name>
<evidence type="ECO:0000313" key="13">
    <source>
        <dbReference type="Proteomes" id="UP000235826"/>
    </source>
</evidence>
<reference evidence="12 13" key="1">
    <citation type="submission" date="2018-01" db="EMBL/GenBank/DDBJ databases">
        <title>Complete genome sequence of Flavivirga eckloniae ECD14 isolated from seaweed Ecklonia cava.</title>
        <authorList>
            <person name="Lee J.H."/>
            <person name="Baik K.S."/>
            <person name="Seong C.N."/>
        </authorList>
    </citation>
    <scope>NUCLEOTIDE SEQUENCE [LARGE SCALE GENOMIC DNA]</scope>
    <source>
        <strain evidence="12 13">ECD14</strain>
    </source>
</reference>
<dbReference type="SUPFAM" id="SSF49299">
    <property type="entry name" value="PKD domain"/>
    <property type="match status" value="1"/>
</dbReference>
<evidence type="ECO:0000256" key="4">
    <source>
        <dbReference type="ARBA" id="ARBA00022729"/>
    </source>
</evidence>
<evidence type="ECO:0000256" key="3">
    <source>
        <dbReference type="ARBA" id="ARBA00022651"/>
    </source>
</evidence>
<feature type="domain" description="GH10" evidence="11">
    <location>
        <begin position="131"/>
        <end position="453"/>
    </location>
</feature>
<evidence type="ECO:0000256" key="9">
    <source>
        <dbReference type="RuleBase" id="RU361174"/>
    </source>
</evidence>
<sequence length="455" mass="50093">MKRINKFLPLLIALFLIGACSTEGGDGLNRDLIVIPEPIKASFDVSISTTDPYVLLLNNTTTHHLSFTSVWDYGLGTGTVVDGDGVEQVRYDNEGEYTIELTVKSDGFSSTSSMTIAVNADGICPDGVCPSTNTGNLKTAATTFSVGMITRASFINGGGQHTEILKDEFNNLTSEYEMKMNVMYPSQGNYDFSAGDVIVNFAQANNMDVHGHALIWHNATPSWVENFAGTDAEFEAMIEDYITTTVNHFKGKVRSWDVVNEALEDGTGHPLRNSVFRQKMGDDYIKKCFQFARNADPDAILFYNDYNMASSPTKRAAMFALVDDLGDLIDGVGAQMHISYNGPSAANIQAVADGTVSRGLKLHFAELDIRTNPEGDSSVSSLSSDKANSQKAKFKEVVEIYNAIPLDNKFALTVWGLRDNESWLIDFWGVPDWPLLYDENYNRKPAYDGFIEALQ</sequence>
<evidence type="ECO:0000256" key="10">
    <source>
        <dbReference type="SAM" id="SignalP"/>
    </source>
</evidence>
<dbReference type="OrthoDB" id="9809277at2"/>
<dbReference type="Proteomes" id="UP000235826">
    <property type="component" value="Chromosome"/>
</dbReference>
<keyword evidence="4 10" id="KW-0732">Signal</keyword>
<dbReference type="InterPro" id="IPR013783">
    <property type="entry name" value="Ig-like_fold"/>
</dbReference>
<dbReference type="EC" id="3.2.1.8" evidence="9"/>
<dbReference type="SMR" id="A0A2K9PMT5"/>
<keyword evidence="8 9" id="KW-0624">Polysaccharide degradation</keyword>
<gene>
    <name evidence="12" type="ORF">C1H87_03885</name>
</gene>
<protein>
    <recommendedName>
        <fullName evidence="9">Beta-xylanase</fullName>
        <ecNumber evidence="9">3.2.1.8</ecNumber>
    </recommendedName>
</protein>
<dbReference type="KEGG" id="fek:C1H87_03885"/>
<dbReference type="InterPro" id="IPR017853">
    <property type="entry name" value="GH"/>
</dbReference>
<evidence type="ECO:0000256" key="8">
    <source>
        <dbReference type="ARBA" id="ARBA00023326"/>
    </source>
</evidence>
<evidence type="ECO:0000256" key="6">
    <source>
        <dbReference type="ARBA" id="ARBA00023277"/>
    </source>
</evidence>
<organism evidence="12 13">
    <name type="scientific">Flavivirga eckloniae</name>
    <dbReference type="NCBI Taxonomy" id="1803846"/>
    <lineage>
        <taxon>Bacteria</taxon>
        <taxon>Pseudomonadati</taxon>
        <taxon>Bacteroidota</taxon>
        <taxon>Flavobacteriia</taxon>
        <taxon>Flavobacteriales</taxon>
        <taxon>Flavobacteriaceae</taxon>
        <taxon>Flavivirga</taxon>
    </lineage>
</organism>
<keyword evidence="7 9" id="KW-0326">Glycosidase</keyword>
<dbReference type="SMART" id="SM00633">
    <property type="entry name" value="Glyco_10"/>
    <property type="match status" value="1"/>
</dbReference>
<feature type="signal peptide" evidence="10">
    <location>
        <begin position="1"/>
        <end position="25"/>
    </location>
</feature>
<keyword evidence="13" id="KW-1185">Reference proteome</keyword>
<dbReference type="PRINTS" id="PR00134">
    <property type="entry name" value="GLHYDRLASE10"/>
</dbReference>
<keyword evidence="3" id="KW-0858">Xylan degradation</keyword>